<gene>
    <name evidence="1" type="primary">LAS1L</name>
    <name evidence="1" type="ORF">HK100_004998</name>
</gene>
<dbReference type="Proteomes" id="UP001211907">
    <property type="component" value="Unassembled WGS sequence"/>
</dbReference>
<dbReference type="GO" id="GO:0030687">
    <property type="term" value="C:preribosome, large subunit precursor"/>
    <property type="evidence" value="ECO:0007669"/>
    <property type="project" value="TreeGrafter"/>
</dbReference>
<dbReference type="PANTHER" id="PTHR15002">
    <property type="entry name" value="RIBOSOMAL BIOGENESIS PROTEIN LAS1L"/>
    <property type="match status" value="1"/>
</dbReference>
<dbReference type="GO" id="GO:0090730">
    <property type="term" value="C:Las1 complex"/>
    <property type="evidence" value="ECO:0007669"/>
    <property type="project" value="InterPro"/>
</dbReference>
<dbReference type="GO" id="GO:0000470">
    <property type="term" value="P:maturation of LSU-rRNA"/>
    <property type="evidence" value="ECO:0007669"/>
    <property type="project" value="TreeGrafter"/>
</dbReference>
<sequence>MNNKKQHGQRVRALEGRRTAWATHAEWSKVYRGLYTFDIAAVRRVKAWASRINLPLSVEITALFVEIGIRDAAQHISQLEIRLMYTLAFIRYTQFLKKSRVALESRIEVLRDQVSIQELIGLFCRFVNGIADSEQRGEYAASVAGIAAAVGLPAWFVELRHAGTHDRLPAIAVLRAAARQALTWLDVHYWQAHTEYYRDTRAATLRLLRAHFEANPAETTNNIRDIVTSIRGEDYTLFLIPNLILPGILVPNDPK</sequence>
<dbReference type="AlphaFoldDB" id="A0AAD5SS93"/>
<evidence type="ECO:0000313" key="1">
    <source>
        <dbReference type="EMBL" id="KAJ3098884.1"/>
    </source>
</evidence>
<dbReference type="GO" id="GO:0000460">
    <property type="term" value="P:maturation of 5.8S rRNA"/>
    <property type="evidence" value="ECO:0007669"/>
    <property type="project" value="TreeGrafter"/>
</dbReference>
<accession>A0AAD5SS93</accession>
<dbReference type="PANTHER" id="PTHR15002:SF0">
    <property type="entry name" value="RIBOSOMAL BIOGENESIS PROTEIN LAS1L"/>
    <property type="match status" value="1"/>
</dbReference>
<comment type="caution">
    <text evidence="1">The sequence shown here is derived from an EMBL/GenBank/DDBJ whole genome shotgun (WGS) entry which is preliminary data.</text>
</comment>
<reference evidence="1" key="1">
    <citation type="submission" date="2020-05" db="EMBL/GenBank/DDBJ databases">
        <title>Phylogenomic resolution of chytrid fungi.</title>
        <authorList>
            <person name="Stajich J.E."/>
            <person name="Amses K."/>
            <person name="Simmons R."/>
            <person name="Seto K."/>
            <person name="Myers J."/>
            <person name="Bonds A."/>
            <person name="Quandt C.A."/>
            <person name="Barry K."/>
            <person name="Liu P."/>
            <person name="Grigoriev I."/>
            <person name="Longcore J.E."/>
            <person name="James T.Y."/>
        </authorList>
    </citation>
    <scope>NUCLEOTIDE SEQUENCE</scope>
    <source>
        <strain evidence="1">JEL0513</strain>
    </source>
</reference>
<dbReference type="EMBL" id="JADGJH010002386">
    <property type="protein sequence ID" value="KAJ3098884.1"/>
    <property type="molecule type" value="Genomic_DNA"/>
</dbReference>
<dbReference type="Pfam" id="PF04031">
    <property type="entry name" value="Las1"/>
    <property type="match status" value="2"/>
</dbReference>
<protein>
    <submittedName>
        <fullName evidence="1">Ribosomal biogenesis protein las1l</fullName>
    </submittedName>
</protein>
<name>A0AAD5SS93_9FUNG</name>
<keyword evidence="2" id="KW-1185">Reference proteome</keyword>
<evidence type="ECO:0000313" key="2">
    <source>
        <dbReference type="Proteomes" id="UP001211907"/>
    </source>
</evidence>
<proteinExistence type="predicted"/>
<organism evidence="1 2">
    <name type="scientific">Physocladia obscura</name>
    <dbReference type="NCBI Taxonomy" id="109957"/>
    <lineage>
        <taxon>Eukaryota</taxon>
        <taxon>Fungi</taxon>
        <taxon>Fungi incertae sedis</taxon>
        <taxon>Chytridiomycota</taxon>
        <taxon>Chytridiomycota incertae sedis</taxon>
        <taxon>Chytridiomycetes</taxon>
        <taxon>Chytridiales</taxon>
        <taxon>Chytriomycetaceae</taxon>
        <taxon>Physocladia</taxon>
    </lineage>
</organism>
<dbReference type="GO" id="GO:0004519">
    <property type="term" value="F:endonuclease activity"/>
    <property type="evidence" value="ECO:0007669"/>
    <property type="project" value="InterPro"/>
</dbReference>
<dbReference type="InterPro" id="IPR007174">
    <property type="entry name" value="Las1"/>
</dbReference>